<keyword evidence="3" id="KW-1185">Reference proteome</keyword>
<proteinExistence type="predicted"/>
<evidence type="ECO:0000313" key="2">
    <source>
        <dbReference type="EMBL" id="OWW21688.1"/>
    </source>
</evidence>
<evidence type="ECO:0008006" key="4">
    <source>
        <dbReference type="Google" id="ProtNLM"/>
    </source>
</evidence>
<dbReference type="AlphaFoldDB" id="A0A254TPM8"/>
<dbReference type="RefSeq" id="WP_088708535.1">
    <property type="nucleotide sequence ID" value="NZ_LSTO01000001.1"/>
</dbReference>
<dbReference type="EMBL" id="LSTO01000001">
    <property type="protein sequence ID" value="OWW21688.1"/>
    <property type="molecule type" value="Genomic_DNA"/>
</dbReference>
<evidence type="ECO:0000256" key="1">
    <source>
        <dbReference type="SAM" id="SignalP"/>
    </source>
</evidence>
<evidence type="ECO:0000313" key="3">
    <source>
        <dbReference type="Proteomes" id="UP000197535"/>
    </source>
</evidence>
<accession>A0A254TPM8</accession>
<keyword evidence="1" id="KW-0732">Signal</keyword>
<comment type="caution">
    <text evidence="2">The sequence shown here is derived from an EMBL/GenBank/DDBJ whole genome shotgun (WGS) entry which is preliminary data.</text>
</comment>
<dbReference type="Proteomes" id="UP000197535">
    <property type="component" value="Unassembled WGS sequence"/>
</dbReference>
<organism evidence="2 3">
    <name type="scientific">Noviherbaspirillum denitrificans</name>
    <dbReference type="NCBI Taxonomy" id="1968433"/>
    <lineage>
        <taxon>Bacteria</taxon>
        <taxon>Pseudomonadati</taxon>
        <taxon>Pseudomonadota</taxon>
        <taxon>Betaproteobacteria</taxon>
        <taxon>Burkholderiales</taxon>
        <taxon>Oxalobacteraceae</taxon>
        <taxon>Noviherbaspirillum</taxon>
    </lineage>
</organism>
<feature type="chain" id="PRO_5011533882" description="Lysozyme inhibitor LprI N-terminal domain-containing protein" evidence="1">
    <location>
        <begin position="20"/>
        <end position="127"/>
    </location>
</feature>
<sequence length="127" mass="13793">MKRIIAVALLLACVNVTTAAGTGPVDTFGPQLDCATKKALNNYNQAMSEVSRVRRAVDSCIAGSLDKEARLIRASTRTTLVELEARREDLVEATMRRLQLCRDTGIGAGKFPVACPQLFTLERIAID</sequence>
<protein>
    <recommendedName>
        <fullName evidence="4">Lysozyme inhibitor LprI N-terminal domain-containing protein</fullName>
    </recommendedName>
</protein>
<name>A0A254TPM8_9BURK</name>
<gene>
    <name evidence="2" type="ORF">AYR66_21555</name>
</gene>
<reference evidence="2 3" key="1">
    <citation type="submission" date="2016-02" db="EMBL/GenBank/DDBJ databases">
        <authorList>
            <person name="Wen L."/>
            <person name="He K."/>
            <person name="Yang H."/>
        </authorList>
    </citation>
    <scope>NUCLEOTIDE SEQUENCE [LARGE SCALE GENOMIC DNA]</scope>
    <source>
        <strain evidence="2 3">TSA40</strain>
    </source>
</reference>
<feature type="signal peptide" evidence="1">
    <location>
        <begin position="1"/>
        <end position="19"/>
    </location>
</feature>